<evidence type="ECO:0000259" key="9">
    <source>
        <dbReference type="PROSITE" id="PS50893"/>
    </source>
</evidence>
<keyword evidence="11" id="KW-1185">Reference proteome</keyword>
<dbReference type="STRING" id="764291.STRUR_0533"/>
<keyword evidence="5" id="KW-0547">Nucleotide-binding</keyword>
<gene>
    <name evidence="10" type="ORF">STRUR_0533</name>
</gene>
<keyword evidence="8" id="KW-0472">Membrane</keyword>
<dbReference type="FunFam" id="3.40.50.300:FF:000221">
    <property type="entry name" value="Multidrug ABC transporter ATP-binding protein"/>
    <property type="match status" value="1"/>
</dbReference>
<keyword evidence="7" id="KW-1133">Transmembrane helix</keyword>
<evidence type="ECO:0000256" key="6">
    <source>
        <dbReference type="ARBA" id="ARBA00022840"/>
    </source>
</evidence>
<evidence type="ECO:0000256" key="1">
    <source>
        <dbReference type="ARBA" id="ARBA00004651"/>
    </source>
</evidence>
<keyword evidence="3" id="KW-1003">Cell membrane</keyword>
<dbReference type="GO" id="GO:0005524">
    <property type="term" value="F:ATP binding"/>
    <property type="evidence" value="ECO:0007669"/>
    <property type="project" value="UniProtKB-KW"/>
</dbReference>
<dbReference type="InterPro" id="IPR003593">
    <property type="entry name" value="AAA+_ATPase"/>
</dbReference>
<organism evidence="10 11">
    <name type="scientific">Streptococcus urinalis 2285-97</name>
    <dbReference type="NCBI Taxonomy" id="764291"/>
    <lineage>
        <taxon>Bacteria</taxon>
        <taxon>Bacillati</taxon>
        <taxon>Bacillota</taxon>
        <taxon>Bacilli</taxon>
        <taxon>Lactobacillales</taxon>
        <taxon>Streptococcaceae</taxon>
        <taxon>Streptococcus</taxon>
    </lineage>
</organism>
<dbReference type="SMART" id="SM00382">
    <property type="entry name" value="AAA"/>
    <property type="match status" value="1"/>
</dbReference>
<dbReference type="Gene3D" id="1.20.1560.10">
    <property type="entry name" value="ABC transporter type 1, transmembrane domain"/>
    <property type="match status" value="1"/>
</dbReference>
<evidence type="ECO:0000256" key="5">
    <source>
        <dbReference type="ARBA" id="ARBA00022741"/>
    </source>
</evidence>
<dbReference type="InterPro" id="IPR003439">
    <property type="entry name" value="ABC_transporter-like_ATP-bd"/>
</dbReference>
<dbReference type="InterPro" id="IPR027417">
    <property type="entry name" value="P-loop_NTPase"/>
</dbReference>
<evidence type="ECO:0000256" key="3">
    <source>
        <dbReference type="ARBA" id="ARBA00022475"/>
    </source>
</evidence>
<evidence type="ECO:0000256" key="7">
    <source>
        <dbReference type="ARBA" id="ARBA00022989"/>
    </source>
</evidence>
<keyword evidence="4" id="KW-0812">Transmembrane</keyword>
<proteinExistence type="predicted"/>
<dbReference type="GO" id="GO:0016887">
    <property type="term" value="F:ATP hydrolysis activity"/>
    <property type="evidence" value="ECO:0007669"/>
    <property type="project" value="InterPro"/>
</dbReference>
<sequence>MNPLENIINLQEKIQKAKVATSRLNDVLYLKTENQQLSQKFSQKDPEITLQNVSYQYQYPQNAIEKLNLKIPFGQKITVLGSSGSGKSTVAKLLVSFIKPQQGIIKINQTNIDTINPTLLRSMISYIPQESFLFEGTIRSNLTLGLSQEVTDQELIDVCQTVNIMEDINQMIFGFDTHISNTSGLSGGQKQRLAIARALLRQSPIIILDEATSALDLKTENSVIQNLMSIQDKTIIFIAHRLSVAKKTDCILVLDKGKIVEYGNHQELLSQKGVYSQLYTLNT</sequence>
<protein>
    <submittedName>
        <fullName evidence="10">ABC transporter, ATP-binding protein</fullName>
    </submittedName>
</protein>
<dbReference type="InterPro" id="IPR039421">
    <property type="entry name" value="Type_1_exporter"/>
</dbReference>
<comment type="subcellular location">
    <subcellularLocation>
        <location evidence="1">Cell membrane</location>
        <topology evidence="1">Multi-pass membrane protein</topology>
    </subcellularLocation>
</comment>
<dbReference type="Proteomes" id="UP000005388">
    <property type="component" value="Unassembled WGS sequence"/>
</dbReference>
<dbReference type="PROSITE" id="PS50893">
    <property type="entry name" value="ABC_TRANSPORTER_2"/>
    <property type="match status" value="1"/>
</dbReference>
<evidence type="ECO:0000256" key="2">
    <source>
        <dbReference type="ARBA" id="ARBA00022448"/>
    </source>
</evidence>
<dbReference type="InterPro" id="IPR036640">
    <property type="entry name" value="ABC1_TM_sf"/>
</dbReference>
<evidence type="ECO:0000256" key="4">
    <source>
        <dbReference type="ARBA" id="ARBA00022692"/>
    </source>
</evidence>
<name>G5KCT6_9STRE</name>
<dbReference type="AlphaFoldDB" id="G5KCT6"/>
<comment type="caution">
    <text evidence="10">The sequence shown here is derived from an EMBL/GenBank/DDBJ whole genome shotgun (WGS) entry which is preliminary data.</text>
</comment>
<dbReference type="SUPFAM" id="SSF52540">
    <property type="entry name" value="P-loop containing nucleoside triphosphate hydrolases"/>
    <property type="match status" value="1"/>
</dbReference>
<feature type="domain" description="ABC transporter" evidence="9">
    <location>
        <begin position="48"/>
        <end position="281"/>
    </location>
</feature>
<keyword evidence="2" id="KW-0813">Transport</keyword>
<dbReference type="PANTHER" id="PTHR24221">
    <property type="entry name" value="ATP-BINDING CASSETTE SUB-FAMILY B"/>
    <property type="match status" value="1"/>
</dbReference>
<dbReference type="PROSITE" id="PS00211">
    <property type="entry name" value="ABC_TRANSPORTER_1"/>
    <property type="match status" value="1"/>
</dbReference>
<dbReference type="InterPro" id="IPR017871">
    <property type="entry name" value="ABC_transporter-like_CS"/>
</dbReference>
<dbReference type="Pfam" id="PF00005">
    <property type="entry name" value="ABC_tran"/>
    <property type="match status" value="1"/>
</dbReference>
<dbReference type="Gene3D" id="3.40.50.300">
    <property type="entry name" value="P-loop containing nucleotide triphosphate hydrolases"/>
    <property type="match status" value="1"/>
</dbReference>
<dbReference type="RefSeq" id="WP_006740282.1">
    <property type="nucleotide sequence ID" value="NZ_AEUZ02000001.1"/>
</dbReference>
<dbReference type="PANTHER" id="PTHR24221:SF654">
    <property type="entry name" value="ATP-BINDING CASSETTE SUB-FAMILY B MEMBER 6"/>
    <property type="match status" value="1"/>
</dbReference>
<evidence type="ECO:0000313" key="10">
    <source>
        <dbReference type="EMBL" id="EHJ57580.1"/>
    </source>
</evidence>
<dbReference type="EMBL" id="AEUZ02000001">
    <property type="protein sequence ID" value="EHJ57580.1"/>
    <property type="molecule type" value="Genomic_DNA"/>
</dbReference>
<evidence type="ECO:0000256" key="8">
    <source>
        <dbReference type="ARBA" id="ARBA00023136"/>
    </source>
</evidence>
<reference evidence="10 11" key="1">
    <citation type="journal article" date="2014" name="Int. J. Syst. Evol. Microbiol.">
        <title>Phylogenomics and the dynamic genome evolution of the genus Streptococcus.</title>
        <authorList>
            <consortium name="The Broad Institute Genome Sequencing Platform"/>
            <person name="Richards V.P."/>
            <person name="Palmer S.R."/>
            <person name="Pavinski Bitar P.D."/>
            <person name="Qin X."/>
            <person name="Weinstock G.M."/>
            <person name="Highlander S.K."/>
            <person name="Town C.D."/>
            <person name="Burne R.A."/>
            <person name="Stanhope M.J."/>
        </authorList>
    </citation>
    <scope>NUCLEOTIDE SEQUENCE [LARGE SCALE GENOMIC DNA]</scope>
    <source>
        <strain evidence="10 11">2285-97</strain>
    </source>
</reference>
<dbReference type="GO" id="GO:0034040">
    <property type="term" value="F:ATPase-coupled lipid transmembrane transporter activity"/>
    <property type="evidence" value="ECO:0007669"/>
    <property type="project" value="TreeGrafter"/>
</dbReference>
<keyword evidence="6 10" id="KW-0067">ATP-binding</keyword>
<dbReference type="GO" id="GO:0005886">
    <property type="term" value="C:plasma membrane"/>
    <property type="evidence" value="ECO:0007669"/>
    <property type="project" value="UniProtKB-SubCell"/>
</dbReference>
<evidence type="ECO:0000313" key="11">
    <source>
        <dbReference type="Proteomes" id="UP000005388"/>
    </source>
</evidence>
<accession>G5KCT6</accession>
<dbReference type="eggNOG" id="COG2274">
    <property type="taxonomic scope" value="Bacteria"/>
</dbReference>